<reference evidence="3 4" key="1">
    <citation type="submission" date="2022-01" db="EMBL/GenBank/DDBJ databases">
        <title>Octadecabacter sp. nov., isolated from a marine alga.</title>
        <authorList>
            <person name="Jin M.S."/>
            <person name="Kim H.M."/>
            <person name="Han D.M."/>
            <person name="Jung J.J."/>
            <person name="Jeon C.O."/>
        </authorList>
    </citation>
    <scope>NUCLEOTIDE SEQUENCE [LARGE SCALE GENOMIC DNA]</scope>
    <source>
        <strain evidence="3 4">G9-8</strain>
    </source>
</reference>
<dbReference type="Pfam" id="PF03795">
    <property type="entry name" value="YCII"/>
    <property type="match status" value="1"/>
</dbReference>
<dbReference type="InterPro" id="IPR011008">
    <property type="entry name" value="Dimeric_a/b-barrel"/>
</dbReference>
<gene>
    <name evidence="3" type="ORF">L0664_15980</name>
</gene>
<accession>A0ABS9D068</accession>
<dbReference type="EMBL" id="JAKGAQ010000004">
    <property type="protein sequence ID" value="MCF2872576.1"/>
    <property type="molecule type" value="Genomic_DNA"/>
</dbReference>
<dbReference type="RefSeq" id="WP_235226899.1">
    <property type="nucleotide sequence ID" value="NZ_JAKGAQ010000004.1"/>
</dbReference>
<dbReference type="PANTHER" id="PTHR37828:SF1">
    <property type="entry name" value="YCII-RELATED DOMAIN-CONTAINING PROTEIN"/>
    <property type="match status" value="1"/>
</dbReference>
<dbReference type="Proteomes" id="UP001200557">
    <property type="component" value="Unassembled WGS sequence"/>
</dbReference>
<protein>
    <submittedName>
        <fullName evidence="3">YciI family protein</fullName>
    </submittedName>
</protein>
<keyword evidence="4" id="KW-1185">Reference proteome</keyword>
<dbReference type="Gene3D" id="3.30.70.1060">
    <property type="entry name" value="Dimeric alpha+beta barrel"/>
    <property type="match status" value="1"/>
</dbReference>
<feature type="domain" description="YCII-related" evidence="2">
    <location>
        <begin position="33"/>
        <end position="107"/>
    </location>
</feature>
<name>A0ABS9D068_9RHOB</name>
<comment type="similarity">
    <text evidence="1">Belongs to the YciI family.</text>
</comment>
<evidence type="ECO:0000256" key="1">
    <source>
        <dbReference type="ARBA" id="ARBA00007689"/>
    </source>
</evidence>
<evidence type="ECO:0000313" key="4">
    <source>
        <dbReference type="Proteomes" id="UP001200557"/>
    </source>
</evidence>
<comment type="caution">
    <text evidence="3">The sequence shown here is derived from an EMBL/GenBank/DDBJ whole genome shotgun (WGS) entry which is preliminary data.</text>
</comment>
<evidence type="ECO:0000259" key="2">
    <source>
        <dbReference type="Pfam" id="PF03795"/>
    </source>
</evidence>
<dbReference type="PANTHER" id="PTHR37828">
    <property type="entry name" value="GSR2449 PROTEIN"/>
    <property type="match status" value="1"/>
</dbReference>
<organism evidence="3 4">
    <name type="scientific">Octadecabacter dasysiphoniae</name>
    <dbReference type="NCBI Taxonomy" id="2909341"/>
    <lineage>
        <taxon>Bacteria</taxon>
        <taxon>Pseudomonadati</taxon>
        <taxon>Pseudomonadota</taxon>
        <taxon>Alphaproteobacteria</taxon>
        <taxon>Rhodobacterales</taxon>
        <taxon>Roseobacteraceae</taxon>
        <taxon>Octadecabacter</taxon>
    </lineage>
</organism>
<proteinExistence type="inferred from homology"/>
<dbReference type="InterPro" id="IPR005545">
    <property type="entry name" value="YCII"/>
</dbReference>
<evidence type="ECO:0000313" key="3">
    <source>
        <dbReference type="EMBL" id="MCF2872576.1"/>
    </source>
</evidence>
<dbReference type="SUPFAM" id="SSF54909">
    <property type="entry name" value="Dimeric alpha+beta barrel"/>
    <property type="match status" value="1"/>
</dbReference>
<sequence length="128" mass="13830">MPKWEDYKNEAKGRGALAMELFIVKSVPAGDMDLVKSTLPAHLAYQKEVEAKGKLVMAGPVSDATGDMMEAEGMIIYRAANLDDARAIANADPMHAVGARTYDVRKWLVNEGSLSFTVSLSSQSVTLP</sequence>